<dbReference type="PANTHER" id="PTHR48135:SF1">
    <property type="entry name" value="KILA-N DOMAIN-CONTAINING PROTEIN"/>
    <property type="match status" value="1"/>
</dbReference>
<dbReference type="InterPro" id="IPR017880">
    <property type="entry name" value="KilA_N"/>
</dbReference>
<accession>A0A5J4WIN1</accession>
<dbReference type="EMBL" id="SNRW01002019">
    <property type="protein sequence ID" value="KAA6394175.1"/>
    <property type="molecule type" value="Genomic_DNA"/>
</dbReference>
<name>A0A5J4WIN1_9EUKA</name>
<organism evidence="2 3">
    <name type="scientific">Streblomastix strix</name>
    <dbReference type="NCBI Taxonomy" id="222440"/>
    <lineage>
        <taxon>Eukaryota</taxon>
        <taxon>Metamonada</taxon>
        <taxon>Preaxostyla</taxon>
        <taxon>Oxymonadida</taxon>
        <taxon>Streblomastigidae</taxon>
        <taxon>Streblomastix</taxon>
    </lineage>
</organism>
<proteinExistence type="predicted"/>
<dbReference type="PROSITE" id="PS51301">
    <property type="entry name" value="KILA_N"/>
    <property type="match status" value="1"/>
</dbReference>
<feature type="domain" description="KilA-N" evidence="1">
    <location>
        <begin position="1"/>
        <end position="108"/>
    </location>
</feature>
<reference evidence="2 3" key="1">
    <citation type="submission" date="2019-03" db="EMBL/GenBank/DDBJ databases">
        <title>Single cell metagenomics reveals metabolic interactions within the superorganism composed of flagellate Streblomastix strix and complex community of Bacteroidetes bacteria on its surface.</title>
        <authorList>
            <person name="Treitli S.C."/>
            <person name="Kolisko M."/>
            <person name="Husnik F."/>
            <person name="Keeling P."/>
            <person name="Hampl V."/>
        </authorList>
    </citation>
    <scope>NUCLEOTIDE SEQUENCE [LARGE SCALE GENOMIC DNA]</scope>
    <source>
        <strain evidence="2">ST1C</strain>
    </source>
</reference>
<dbReference type="InterPro" id="IPR018004">
    <property type="entry name" value="KilA/APSES_HTH"/>
</dbReference>
<dbReference type="AlphaFoldDB" id="A0A5J4WIN1"/>
<dbReference type="PANTHER" id="PTHR48135">
    <property type="match status" value="1"/>
</dbReference>
<gene>
    <name evidence="2" type="ORF">EZS28_010300</name>
</gene>
<evidence type="ECO:0000313" key="2">
    <source>
        <dbReference type="EMBL" id="KAA6394175.1"/>
    </source>
</evidence>
<evidence type="ECO:0000259" key="1">
    <source>
        <dbReference type="PROSITE" id="PS51301"/>
    </source>
</evidence>
<evidence type="ECO:0000313" key="3">
    <source>
        <dbReference type="Proteomes" id="UP000324800"/>
    </source>
</evidence>
<protein>
    <recommendedName>
        <fullName evidence="1">KilA-N domain-containing protein</fullName>
    </recommendedName>
</protein>
<sequence>MVHLGESELKQVYEENSIQDLDFEEMYNKRFRQILKSYTWKDYLAEETEQIRYGEKQLDPNFQLIYQINKGFDNEYKGYYIHQNLINYAAMWVQPKYAIYVRKIMDKINERVQISYDETASIQAYAGGQLANIARKPEAKSKVKPEAKPEAKELAIQNISDLTDPPEVKQSIESADGSIVIKIIISKI</sequence>
<dbReference type="Pfam" id="PF04383">
    <property type="entry name" value="KilA-N"/>
    <property type="match status" value="1"/>
</dbReference>
<comment type="caution">
    <text evidence="2">The sequence shown here is derived from an EMBL/GenBank/DDBJ whole genome shotgun (WGS) entry which is preliminary data.</text>
</comment>
<dbReference type="Proteomes" id="UP000324800">
    <property type="component" value="Unassembled WGS sequence"/>
</dbReference>